<dbReference type="GO" id="GO:0016020">
    <property type="term" value="C:membrane"/>
    <property type="evidence" value="ECO:0007669"/>
    <property type="project" value="TreeGrafter"/>
</dbReference>
<evidence type="ECO:0000256" key="1">
    <source>
        <dbReference type="SAM" id="Phobius"/>
    </source>
</evidence>
<feature type="transmembrane region" description="Helical" evidence="1">
    <location>
        <begin position="98"/>
        <end position="121"/>
    </location>
</feature>
<organism evidence="3 4">
    <name type="scientific">Terriglobus roseus</name>
    <dbReference type="NCBI Taxonomy" id="392734"/>
    <lineage>
        <taxon>Bacteria</taxon>
        <taxon>Pseudomonadati</taxon>
        <taxon>Acidobacteriota</taxon>
        <taxon>Terriglobia</taxon>
        <taxon>Terriglobales</taxon>
        <taxon>Acidobacteriaceae</taxon>
        <taxon>Terriglobus</taxon>
    </lineage>
</organism>
<dbReference type="Proteomes" id="UP000182409">
    <property type="component" value="Unassembled WGS sequence"/>
</dbReference>
<feature type="transmembrane region" description="Helical" evidence="1">
    <location>
        <begin position="293"/>
        <end position="317"/>
    </location>
</feature>
<accession>A0A1H4QXV2</accession>
<name>A0A1H4QXV2_9BACT</name>
<reference evidence="3 4" key="1">
    <citation type="submission" date="2016-10" db="EMBL/GenBank/DDBJ databases">
        <authorList>
            <person name="de Groot N.N."/>
        </authorList>
    </citation>
    <scope>NUCLEOTIDE SEQUENCE [LARGE SCALE GENOMIC DNA]</scope>
    <source>
        <strain evidence="3 4">AB35.6</strain>
    </source>
</reference>
<keyword evidence="3" id="KW-0808">Transferase</keyword>
<sequence length="357" mass="41171">MQGDRIRTHEEAELLARTPKGRLFQLDALRGIAAFFVMWYHLRYAYPPFHTRNPIVFLFTSGRQSVILFFVLSGYVLGMPYWRGRETPYRRYLLRRFFRIYVPFLVALIFAWVCADHFLYSHLPLTPWFYKTWQTPLTGGLFVRQLFMSNDATINTAFWSLRIEAEFSILLPLCCSLVRRLPAIGTLLLCVVSYAGSMYTHQEGLAQALTNFPMFFLGLLLSLHAERIAQVWRRFHPAAHCVVLAFAMLLYLHVLPAKFWADALTGIGAALIIVCSLHSAWITRLLRHSLPEYLGRISYSLYLVHGTVLFATLNLLYGRVSTWLVGLCYGLTTFVFAHLLCILIEEPSMRLGRKLTT</sequence>
<dbReference type="InterPro" id="IPR002656">
    <property type="entry name" value="Acyl_transf_3_dom"/>
</dbReference>
<keyword evidence="3" id="KW-0012">Acyltransferase</keyword>
<dbReference type="OrthoDB" id="290051at2"/>
<keyword evidence="1" id="KW-1133">Transmembrane helix</keyword>
<dbReference type="PANTHER" id="PTHR23028">
    <property type="entry name" value="ACETYLTRANSFERASE"/>
    <property type="match status" value="1"/>
</dbReference>
<dbReference type="GO" id="GO:0000271">
    <property type="term" value="P:polysaccharide biosynthetic process"/>
    <property type="evidence" value="ECO:0007669"/>
    <property type="project" value="TreeGrafter"/>
</dbReference>
<dbReference type="InterPro" id="IPR050879">
    <property type="entry name" value="Acyltransferase_3"/>
</dbReference>
<dbReference type="EMBL" id="FNSD01000001">
    <property type="protein sequence ID" value="SEC24291.1"/>
    <property type="molecule type" value="Genomic_DNA"/>
</dbReference>
<evidence type="ECO:0000259" key="2">
    <source>
        <dbReference type="Pfam" id="PF01757"/>
    </source>
</evidence>
<dbReference type="GO" id="GO:0016787">
    <property type="term" value="F:hydrolase activity"/>
    <property type="evidence" value="ECO:0007669"/>
    <property type="project" value="UniProtKB-KW"/>
</dbReference>
<dbReference type="PANTHER" id="PTHR23028:SF131">
    <property type="entry name" value="BLR2367 PROTEIN"/>
    <property type="match status" value="1"/>
</dbReference>
<keyword evidence="3" id="KW-0378">Hydrolase</keyword>
<feature type="transmembrane region" description="Helical" evidence="1">
    <location>
        <begin position="54"/>
        <end position="77"/>
    </location>
</feature>
<feature type="transmembrane region" description="Helical" evidence="1">
    <location>
        <begin position="323"/>
        <end position="344"/>
    </location>
</feature>
<keyword evidence="1" id="KW-0812">Transmembrane</keyword>
<keyword evidence="1" id="KW-0472">Membrane</keyword>
<gene>
    <name evidence="3" type="ORF">SAMN05443244_2994</name>
</gene>
<protein>
    <submittedName>
        <fullName evidence="3">Peptidoglycan/LPS O-acetylase OafA/YrhL, contains acyltransferase and SGNH-hydrolase domains</fullName>
    </submittedName>
</protein>
<feature type="transmembrane region" description="Helical" evidence="1">
    <location>
        <begin position="205"/>
        <end position="223"/>
    </location>
</feature>
<dbReference type="GO" id="GO:0016747">
    <property type="term" value="F:acyltransferase activity, transferring groups other than amino-acyl groups"/>
    <property type="evidence" value="ECO:0007669"/>
    <property type="project" value="InterPro"/>
</dbReference>
<feature type="transmembrane region" description="Helical" evidence="1">
    <location>
        <begin position="260"/>
        <end position="281"/>
    </location>
</feature>
<dbReference type="RefSeq" id="WP_074654745.1">
    <property type="nucleotide sequence ID" value="NZ_FNSD01000001.1"/>
</dbReference>
<feature type="transmembrane region" description="Helical" evidence="1">
    <location>
        <begin position="23"/>
        <end position="42"/>
    </location>
</feature>
<dbReference type="Pfam" id="PF01757">
    <property type="entry name" value="Acyl_transf_3"/>
    <property type="match status" value="1"/>
</dbReference>
<proteinExistence type="predicted"/>
<feature type="transmembrane region" description="Helical" evidence="1">
    <location>
        <begin position="235"/>
        <end position="254"/>
    </location>
</feature>
<evidence type="ECO:0000313" key="3">
    <source>
        <dbReference type="EMBL" id="SEC24291.1"/>
    </source>
</evidence>
<evidence type="ECO:0000313" key="4">
    <source>
        <dbReference type="Proteomes" id="UP000182409"/>
    </source>
</evidence>
<dbReference type="AlphaFoldDB" id="A0A1H4QXV2"/>
<feature type="domain" description="Acyltransferase 3" evidence="2">
    <location>
        <begin position="25"/>
        <end position="339"/>
    </location>
</feature>